<evidence type="ECO:0000313" key="1">
    <source>
        <dbReference type="EMBL" id="KND01826.1"/>
    </source>
</evidence>
<protein>
    <submittedName>
        <fullName evidence="1">Uncharacterized protein</fullName>
    </submittedName>
</protein>
<accession>A0A0L0HK36</accession>
<dbReference type="OrthoDB" id="2142857at2759"/>
<dbReference type="AlphaFoldDB" id="A0A0L0HK36"/>
<sequence length="172" mass="19712">MNGPNSKYATPMAPCWNGSTALVPSSPFKSNNQEHMFNGKLWLPKGRGPCLTPSDANKSVIQHTKESLKIKGRAFVSLPSFCLNIPTYKLATFLLFCTMAEIHGQEPHTYEYASADQLAERDMDETQKARFEELMHKPAHELRNILEEHHIEYKDCNEKQEFARKIMDRVKD</sequence>
<dbReference type="EMBL" id="KQ257454">
    <property type="protein sequence ID" value="KND01826.1"/>
    <property type="molecule type" value="Genomic_DNA"/>
</dbReference>
<organism evidence="1 2">
    <name type="scientific">Spizellomyces punctatus (strain DAOM BR117)</name>
    <dbReference type="NCBI Taxonomy" id="645134"/>
    <lineage>
        <taxon>Eukaryota</taxon>
        <taxon>Fungi</taxon>
        <taxon>Fungi incertae sedis</taxon>
        <taxon>Chytridiomycota</taxon>
        <taxon>Chytridiomycota incertae sedis</taxon>
        <taxon>Chytridiomycetes</taxon>
        <taxon>Spizellomycetales</taxon>
        <taxon>Spizellomycetaceae</taxon>
        <taxon>Spizellomyces</taxon>
    </lineage>
</organism>
<dbReference type="VEuPathDB" id="FungiDB:SPPG_03616"/>
<dbReference type="SUPFAM" id="SSF68906">
    <property type="entry name" value="SAP domain"/>
    <property type="match status" value="1"/>
</dbReference>
<dbReference type="InParanoid" id="A0A0L0HK36"/>
<reference evidence="1 2" key="1">
    <citation type="submission" date="2009-08" db="EMBL/GenBank/DDBJ databases">
        <title>The Genome Sequence of Spizellomyces punctatus strain DAOM BR117.</title>
        <authorList>
            <consortium name="The Broad Institute Genome Sequencing Platform"/>
            <person name="Russ C."/>
            <person name="Cuomo C."/>
            <person name="Shea T."/>
            <person name="Young S.K."/>
            <person name="Zeng Q."/>
            <person name="Koehrsen M."/>
            <person name="Haas B."/>
            <person name="Borodovsky M."/>
            <person name="Guigo R."/>
            <person name="Alvarado L."/>
            <person name="Berlin A."/>
            <person name="Bochicchio J."/>
            <person name="Borenstein D."/>
            <person name="Chapman S."/>
            <person name="Chen Z."/>
            <person name="Engels R."/>
            <person name="Freedman E."/>
            <person name="Gellesch M."/>
            <person name="Goldberg J."/>
            <person name="Griggs A."/>
            <person name="Gujja S."/>
            <person name="Heiman D."/>
            <person name="Hepburn T."/>
            <person name="Howarth C."/>
            <person name="Jen D."/>
            <person name="Larson L."/>
            <person name="Lewis B."/>
            <person name="Mehta T."/>
            <person name="Park D."/>
            <person name="Pearson M."/>
            <person name="Roberts A."/>
            <person name="Saif S."/>
            <person name="Shenoy N."/>
            <person name="Sisk P."/>
            <person name="Stolte C."/>
            <person name="Sykes S."/>
            <person name="Thomson T."/>
            <person name="Walk T."/>
            <person name="White J."/>
            <person name="Yandava C."/>
            <person name="Burger G."/>
            <person name="Gray M.W."/>
            <person name="Holland P.W.H."/>
            <person name="King N."/>
            <person name="Lang F.B.F."/>
            <person name="Roger A.J."/>
            <person name="Ruiz-Trillo I."/>
            <person name="Lander E."/>
            <person name="Nusbaum C."/>
        </authorList>
    </citation>
    <scope>NUCLEOTIDE SEQUENCE [LARGE SCALE GENOMIC DNA]</scope>
    <source>
        <strain evidence="1 2">DAOM BR117</strain>
    </source>
</reference>
<dbReference type="RefSeq" id="XP_016609865.1">
    <property type="nucleotide sequence ID" value="XM_016751878.1"/>
</dbReference>
<evidence type="ECO:0000313" key="2">
    <source>
        <dbReference type="Proteomes" id="UP000053201"/>
    </source>
</evidence>
<keyword evidence="2" id="KW-1185">Reference proteome</keyword>
<name>A0A0L0HK36_SPIPD</name>
<proteinExistence type="predicted"/>
<dbReference type="Proteomes" id="UP000053201">
    <property type="component" value="Unassembled WGS sequence"/>
</dbReference>
<dbReference type="InterPro" id="IPR036361">
    <property type="entry name" value="SAP_dom_sf"/>
</dbReference>
<gene>
    <name evidence="1" type="ORF">SPPG_03616</name>
</gene>
<dbReference type="GeneID" id="27687122"/>